<evidence type="ECO:0000256" key="4">
    <source>
        <dbReference type="ARBA" id="ARBA00005737"/>
    </source>
</evidence>
<dbReference type="InterPro" id="IPR026687">
    <property type="entry name" value="CCDC181"/>
</dbReference>
<evidence type="ECO:0000256" key="10">
    <source>
        <dbReference type="ARBA" id="ARBA00023069"/>
    </source>
</evidence>
<evidence type="ECO:0000256" key="3">
    <source>
        <dbReference type="ARBA" id="ARBA00004245"/>
    </source>
</evidence>
<comment type="caution">
    <text evidence="16">The sequence shown here is derived from an EMBL/GenBank/DDBJ whole genome shotgun (WGS) entry which is preliminary data.</text>
</comment>
<dbReference type="GO" id="GO:0031514">
    <property type="term" value="C:motile cilium"/>
    <property type="evidence" value="ECO:0007669"/>
    <property type="project" value="UniProtKB-SubCell"/>
</dbReference>
<dbReference type="GO" id="GO:0008017">
    <property type="term" value="F:microtubule binding"/>
    <property type="evidence" value="ECO:0007669"/>
    <property type="project" value="InterPro"/>
</dbReference>
<dbReference type="GO" id="GO:0005874">
    <property type="term" value="C:microtubule"/>
    <property type="evidence" value="ECO:0007669"/>
    <property type="project" value="UniProtKB-KW"/>
</dbReference>
<feature type="region of interest" description="Disordered" evidence="15">
    <location>
        <begin position="190"/>
        <end position="289"/>
    </location>
</feature>
<comment type="function">
    <text evidence="1">Microtubule-binding protein that localizes to the microtubular manchette of elongating spermatids.</text>
</comment>
<evidence type="ECO:0000256" key="9">
    <source>
        <dbReference type="ARBA" id="ARBA00023054"/>
    </source>
</evidence>
<keyword evidence="11" id="KW-0206">Cytoskeleton</keyword>
<evidence type="ECO:0000256" key="1">
    <source>
        <dbReference type="ARBA" id="ARBA00002213"/>
    </source>
</evidence>
<evidence type="ECO:0000313" key="16">
    <source>
        <dbReference type="EMBL" id="KAF5401118.1"/>
    </source>
</evidence>
<dbReference type="Proteomes" id="UP000748531">
    <property type="component" value="Unassembled WGS sequence"/>
</dbReference>
<keyword evidence="10" id="KW-0969">Cilium</keyword>
<gene>
    <name evidence="16" type="ORF">PHET_05761</name>
</gene>
<evidence type="ECO:0000256" key="13">
    <source>
        <dbReference type="ARBA" id="ARBA00047162"/>
    </source>
</evidence>
<evidence type="ECO:0000256" key="11">
    <source>
        <dbReference type="ARBA" id="ARBA00023212"/>
    </source>
</evidence>
<keyword evidence="9 14" id="KW-0175">Coiled coil</keyword>
<keyword evidence="7" id="KW-0493">Microtubule</keyword>
<feature type="coiled-coil region" evidence="14">
    <location>
        <begin position="310"/>
        <end position="338"/>
    </location>
</feature>
<evidence type="ECO:0000256" key="14">
    <source>
        <dbReference type="SAM" id="Coils"/>
    </source>
</evidence>
<protein>
    <recommendedName>
        <fullName evidence="5">Coiled-coil domain-containing protein 181</fullName>
    </recommendedName>
</protein>
<accession>A0A8J4SL05</accession>
<keyword evidence="8" id="KW-0282">Flagellum</keyword>
<evidence type="ECO:0000313" key="17">
    <source>
        <dbReference type="Proteomes" id="UP000748531"/>
    </source>
</evidence>
<sequence>MLESMLPQTVQSNQLSFGSILKKRSITLEEEHLQQELNRLFIAQLLDEVISNALYELESKISTKMSYEDESDDESDLEVQRRLQEINEQFARMPLPSNRDSRVTFSSQLISVDQFSECLETAVDSSTVDAPVCKAVRIPHVHMDSGSTSDFRSGDGVDADERLPIIVTVSFNTVSGARQVRIMQYKTGFQEPSDKSTTVQEDQQTNRLMNSSKPTPYVDSGGDIRSPSIVANHDKSTQSNSPIKICPSKKSHSNTALQGAVPSTTKHKGPIWGGDSSRPRTNDTERNVNSTGSVDAWIRQKNRVYCAQRKAEMEHHLRAQEERKQKELADQKERERQLSAWLKSKSIQTHQERTLKQCQDAERRFFATAHSKEQCERAYNEWLRKKAREREQQIKEARERLHVTRQLMRRSKRSAKISAVISQAQVYRLLQPDNTLHTRFLAQG</sequence>
<name>A0A8J4SL05_9TREM</name>
<keyword evidence="12" id="KW-0966">Cell projection</keyword>
<organism evidence="16 17">
    <name type="scientific">Paragonimus heterotremus</name>
    <dbReference type="NCBI Taxonomy" id="100268"/>
    <lineage>
        <taxon>Eukaryota</taxon>
        <taxon>Metazoa</taxon>
        <taxon>Spiralia</taxon>
        <taxon>Lophotrochozoa</taxon>
        <taxon>Platyhelminthes</taxon>
        <taxon>Trematoda</taxon>
        <taxon>Digenea</taxon>
        <taxon>Plagiorchiida</taxon>
        <taxon>Troglotremata</taxon>
        <taxon>Troglotrematidae</taxon>
        <taxon>Paragonimus</taxon>
    </lineage>
</organism>
<comment type="similarity">
    <text evidence="4">Belongs to the CCDC181 family.</text>
</comment>
<feature type="compositionally biased region" description="Polar residues" evidence="15">
    <location>
        <begin position="195"/>
        <end position="214"/>
    </location>
</feature>
<evidence type="ECO:0000256" key="6">
    <source>
        <dbReference type="ARBA" id="ARBA00022490"/>
    </source>
</evidence>
<evidence type="ECO:0000256" key="12">
    <source>
        <dbReference type="ARBA" id="ARBA00023273"/>
    </source>
</evidence>
<evidence type="ECO:0000256" key="7">
    <source>
        <dbReference type="ARBA" id="ARBA00022701"/>
    </source>
</evidence>
<comment type="subunit">
    <text evidence="13">Homodimer. Interacts with HOOK1. Interacts with HOOK2. Interacts with HOOK3.</text>
</comment>
<dbReference type="PANTHER" id="PTHR14320">
    <property type="entry name" value="COILED-COIL DOMAIN-CONTAINING PROTEIN 181"/>
    <property type="match status" value="1"/>
</dbReference>
<dbReference type="EMBL" id="LUCH01002694">
    <property type="protein sequence ID" value="KAF5401118.1"/>
    <property type="molecule type" value="Genomic_DNA"/>
</dbReference>
<dbReference type="AlphaFoldDB" id="A0A8J4SL05"/>
<feature type="coiled-coil region" evidence="14">
    <location>
        <begin position="372"/>
        <end position="407"/>
    </location>
</feature>
<dbReference type="OrthoDB" id="6288248at2759"/>
<keyword evidence="6" id="KW-0963">Cytoplasm</keyword>
<feature type="compositionally biased region" description="Polar residues" evidence="15">
    <location>
        <begin position="253"/>
        <end position="264"/>
    </location>
</feature>
<reference evidence="16" key="1">
    <citation type="submission" date="2019-05" db="EMBL/GenBank/DDBJ databases">
        <title>Annotation for the trematode Paragonimus heterotremus.</title>
        <authorList>
            <person name="Choi Y.-J."/>
        </authorList>
    </citation>
    <scope>NUCLEOTIDE SEQUENCE</scope>
    <source>
        <strain evidence="16">LC</strain>
    </source>
</reference>
<dbReference type="PANTHER" id="PTHR14320:SF2">
    <property type="entry name" value="COILED-COIL DOMAIN-CONTAINING PROTEIN 181"/>
    <property type="match status" value="1"/>
</dbReference>
<keyword evidence="17" id="KW-1185">Reference proteome</keyword>
<evidence type="ECO:0000256" key="5">
    <source>
        <dbReference type="ARBA" id="ARBA00022306"/>
    </source>
</evidence>
<evidence type="ECO:0000256" key="15">
    <source>
        <dbReference type="SAM" id="MobiDB-lite"/>
    </source>
</evidence>
<proteinExistence type="inferred from homology"/>
<evidence type="ECO:0000256" key="8">
    <source>
        <dbReference type="ARBA" id="ARBA00022846"/>
    </source>
</evidence>
<evidence type="ECO:0000256" key="2">
    <source>
        <dbReference type="ARBA" id="ARBA00004230"/>
    </source>
</evidence>
<feature type="compositionally biased region" description="Basic and acidic residues" evidence="15">
    <location>
        <begin position="277"/>
        <end position="286"/>
    </location>
</feature>
<comment type="subcellular location">
    <subcellularLocation>
        <location evidence="2">Cell projection</location>
        <location evidence="2">Cilium</location>
        <location evidence="2">Flagellum</location>
    </subcellularLocation>
    <subcellularLocation>
        <location evidence="3">Cytoplasm</location>
        <location evidence="3">Cytoskeleton</location>
    </subcellularLocation>
</comment>